<name>A0A235BRR5_UNCW3</name>
<dbReference type="EMBL" id="NOZP01000117">
    <property type="protein sequence ID" value="OYD15183.1"/>
    <property type="molecule type" value="Genomic_DNA"/>
</dbReference>
<dbReference type="Proteomes" id="UP000215559">
    <property type="component" value="Unassembled WGS sequence"/>
</dbReference>
<protein>
    <submittedName>
        <fullName evidence="1">Uncharacterized protein</fullName>
    </submittedName>
</protein>
<dbReference type="AlphaFoldDB" id="A0A235BRR5"/>
<organism evidence="1 2">
    <name type="scientific">candidate division WOR-3 bacterium JGI_Cruoil_03_51_56</name>
    <dbReference type="NCBI Taxonomy" id="1973747"/>
    <lineage>
        <taxon>Bacteria</taxon>
        <taxon>Bacteria division WOR-3</taxon>
    </lineage>
</organism>
<evidence type="ECO:0000313" key="2">
    <source>
        <dbReference type="Proteomes" id="UP000215559"/>
    </source>
</evidence>
<proteinExistence type="predicted"/>
<sequence length="78" mass="9448">MPGRIPKEEYWKRRRKARAALIEWGMKKELVRNIDREHPVRVLERIIEAVRKRNPEDPGRYFLNGLNYSRIKHGRSPL</sequence>
<reference evidence="1 2" key="1">
    <citation type="submission" date="2017-07" db="EMBL/GenBank/DDBJ databases">
        <title>Recovery of genomes from metagenomes via a dereplication, aggregation, and scoring strategy.</title>
        <authorList>
            <person name="Sieber C.M."/>
            <person name="Probst A.J."/>
            <person name="Sharrar A."/>
            <person name="Thomas B.C."/>
            <person name="Hess M."/>
            <person name="Tringe S.G."/>
            <person name="Banfield J.F."/>
        </authorList>
    </citation>
    <scope>NUCLEOTIDE SEQUENCE [LARGE SCALE GENOMIC DNA]</scope>
    <source>
        <strain evidence="1">JGI_Cruoil_03_51_56</strain>
    </source>
</reference>
<comment type="caution">
    <text evidence="1">The sequence shown here is derived from an EMBL/GenBank/DDBJ whole genome shotgun (WGS) entry which is preliminary data.</text>
</comment>
<evidence type="ECO:0000313" key="1">
    <source>
        <dbReference type="EMBL" id="OYD15183.1"/>
    </source>
</evidence>
<gene>
    <name evidence="1" type="ORF">CH330_06370</name>
</gene>
<accession>A0A235BRR5</accession>